<keyword evidence="2" id="KW-1185">Reference proteome</keyword>
<name>A0ACB8EDR9_9SAUR</name>
<proteinExistence type="predicted"/>
<sequence length="318" mass="34236">MANKNYLDTFAGTEKSNVECSPCEPGMFSDVESHSATCRLHRTCEFELLPGNSTNDAVCKNVTPVISPRPTVKGKETSPPWLSVASSPDVNVNSMQQTPPENIAYIIGGLTTGLFIMVGVIVAVSCIVSRRKALPCKQLFGGEKQLFPSIGNGSHKWPQVSSAAKREEENLLKISPSSSGSLDHPPVLDKSSGISDLEDSRTEVEGSQQRSLPLNSCVYHCRANSKQTGSGGTHVNFSCVVNVCSSDHSLQLLSPNSSADEDALVGEDIPLSKEEIPIQRASERQSAIEVEEDSMDTLTYEEGKPVPLSIQDVGMKTR</sequence>
<protein>
    <submittedName>
        <fullName evidence="1">Uncharacterized protein</fullName>
    </submittedName>
</protein>
<evidence type="ECO:0000313" key="2">
    <source>
        <dbReference type="Proteomes" id="UP000827872"/>
    </source>
</evidence>
<evidence type="ECO:0000313" key="1">
    <source>
        <dbReference type="EMBL" id="KAH7990664.1"/>
    </source>
</evidence>
<accession>A0ACB8EDR9</accession>
<comment type="caution">
    <text evidence="1">The sequence shown here is derived from an EMBL/GenBank/DDBJ whole genome shotgun (WGS) entry which is preliminary data.</text>
</comment>
<dbReference type="Proteomes" id="UP000827872">
    <property type="component" value="Linkage Group LG16"/>
</dbReference>
<gene>
    <name evidence="1" type="ORF">K3G42_009815</name>
</gene>
<reference evidence="1" key="1">
    <citation type="submission" date="2021-08" db="EMBL/GenBank/DDBJ databases">
        <title>The first chromosome-level gecko genome reveals the dynamic sex chromosomes of Neotropical dwarf geckos (Sphaerodactylidae: Sphaerodactylus).</title>
        <authorList>
            <person name="Pinto B.J."/>
            <person name="Keating S.E."/>
            <person name="Gamble T."/>
        </authorList>
    </citation>
    <scope>NUCLEOTIDE SEQUENCE</scope>
    <source>
        <strain evidence="1">TG3544</strain>
    </source>
</reference>
<organism evidence="1 2">
    <name type="scientific">Sphaerodactylus townsendi</name>
    <dbReference type="NCBI Taxonomy" id="933632"/>
    <lineage>
        <taxon>Eukaryota</taxon>
        <taxon>Metazoa</taxon>
        <taxon>Chordata</taxon>
        <taxon>Craniata</taxon>
        <taxon>Vertebrata</taxon>
        <taxon>Euteleostomi</taxon>
        <taxon>Lepidosauria</taxon>
        <taxon>Squamata</taxon>
        <taxon>Bifurcata</taxon>
        <taxon>Gekkota</taxon>
        <taxon>Sphaerodactylidae</taxon>
        <taxon>Sphaerodactylus</taxon>
    </lineage>
</organism>
<dbReference type="EMBL" id="CM037629">
    <property type="protein sequence ID" value="KAH7990664.1"/>
    <property type="molecule type" value="Genomic_DNA"/>
</dbReference>